<evidence type="ECO:0000313" key="2">
    <source>
        <dbReference type="WBParaSite" id="EEL_0000487901-mRNA-1"/>
    </source>
</evidence>
<keyword evidence="1" id="KW-1185">Reference proteome</keyword>
<dbReference type="Proteomes" id="UP000050640">
    <property type="component" value="Unplaced"/>
</dbReference>
<name>A0A0R3RSP3_9BILA</name>
<organism evidence="1 2">
    <name type="scientific">Elaeophora elaphi</name>
    <dbReference type="NCBI Taxonomy" id="1147741"/>
    <lineage>
        <taxon>Eukaryota</taxon>
        <taxon>Metazoa</taxon>
        <taxon>Ecdysozoa</taxon>
        <taxon>Nematoda</taxon>
        <taxon>Chromadorea</taxon>
        <taxon>Rhabditida</taxon>
        <taxon>Spirurina</taxon>
        <taxon>Spiruromorpha</taxon>
        <taxon>Filarioidea</taxon>
        <taxon>Onchocercidae</taxon>
        <taxon>Elaeophora</taxon>
    </lineage>
</organism>
<evidence type="ECO:0000313" key="1">
    <source>
        <dbReference type="Proteomes" id="UP000050640"/>
    </source>
</evidence>
<proteinExistence type="predicted"/>
<dbReference type="AlphaFoldDB" id="A0A0R3RSP3"/>
<accession>A0A0R3RSP3</accession>
<sequence length="287" mass="33460">MKPFCWWAIDLITAMEFHLYKNGMSPLLEYNIYMKCSKADIGFYGFSFMNLTTDIPYIDLKVTDKQLKIEERQKILVEVIYYCCTVCVRYENKTDEEIIEDLATESHRRRLANSDASSIVTFQNDSVYCINVDGEKEVSDESCMFMLDVNTPAKVHFGAMHWNVIDLIKQSSERENNSLAALALRGHFCAIYTVSQIPDGECIRYASVQEYFVLCCCYKRPELCAYSILNESMSNLEENRKIWKTNIEVRNSRLASNLHTNAYRTLADSWTYRDFIYSKLTRIGKLY</sequence>
<reference evidence="2" key="1">
    <citation type="submission" date="2017-02" db="UniProtKB">
        <authorList>
            <consortium name="WormBaseParasite"/>
        </authorList>
    </citation>
    <scope>IDENTIFICATION</scope>
</reference>
<protein>
    <submittedName>
        <fullName evidence="2">F-box protein</fullName>
    </submittedName>
</protein>
<dbReference type="WBParaSite" id="EEL_0000487901-mRNA-1">
    <property type="protein sequence ID" value="EEL_0000487901-mRNA-1"/>
    <property type="gene ID" value="EEL_0000487901"/>
</dbReference>